<evidence type="ECO:0000313" key="11">
    <source>
        <dbReference type="Proteomes" id="UP000699462"/>
    </source>
</evidence>
<dbReference type="GO" id="GO:0030150">
    <property type="term" value="P:protein import into mitochondrial matrix"/>
    <property type="evidence" value="ECO:0007669"/>
    <property type="project" value="UniProtKB-UniRule"/>
</dbReference>
<dbReference type="Proteomes" id="UP000699462">
    <property type="component" value="Unassembled WGS sequence"/>
</dbReference>
<dbReference type="Pfam" id="PF08294">
    <property type="entry name" value="TIM21"/>
    <property type="match status" value="1"/>
</dbReference>
<dbReference type="Gene3D" id="3.10.450.320">
    <property type="entry name" value="Mitochondrial import inner membrane translocase subunit Tim21"/>
    <property type="match status" value="1"/>
</dbReference>
<accession>A0A8T0DQF3</accession>
<keyword evidence="9" id="KW-0653">Protein transport</keyword>
<keyword evidence="8 9" id="KW-0472">Membrane</keyword>
<evidence type="ECO:0000313" key="10">
    <source>
        <dbReference type="EMBL" id="KAF8569248.1"/>
    </source>
</evidence>
<keyword evidence="6 9" id="KW-1133">Transmembrane helix</keyword>
<comment type="function">
    <text evidence="9">Essential component of the TIM23 complex, a complex that mediates the translocation of transit peptide-containing proteins across the mitochondrial inner membrane.</text>
</comment>
<dbReference type="GO" id="GO:0005744">
    <property type="term" value="C:TIM23 mitochondrial import inner membrane translocase complex"/>
    <property type="evidence" value="ECO:0007669"/>
    <property type="project" value="UniProtKB-UniRule"/>
</dbReference>
<dbReference type="InterPro" id="IPR013261">
    <property type="entry name" value="Tim21"/>
</dbReference>
<protein>
    <recommendedName>
        <fullName evidence="9">Mitochondrial import inner membrane translocase subunit Tim21</fullName>
    </recommendedName>
</protein>
<evidence type="ECO:0000256" key="5">
    <source>
        <dbReference type="ARBA" id="ARBA00022946"/>
    </source>
</evidence>
<keyword evidence="9" id="KW-0811">Translocation</keyword>
<comment type="subunit">
    <text evidence="9">Component of the TIM23 complex.</text>
</comment>
<evidence type="ECO:0000256" key="6">
    <source>
        <dbReference type="ARBA" id="ARBA00022989"/>
    </source>
</evidence>
<evidence type="ECO:0000256" key="1">
    <source>
        <dbReference type="ARBA" id="ARBA00004434"/>
    </source>
</evidence>
<reference evidence="10 11" key="1">
    <citation type="submission" date="2019-07" db="EMBL/GenBank/DDBJ databases">
        <title>Annotation for the trematode Paragonimus westermani.</title>
        <authorList>
            <person name="Choi Y.-J."/>
        </authorList>
    </citation>
    <scope>NUCLEOTIDE SEQUENCE [LARGE SCALE GENOMIC DNA]</scope>
    <source>
        <strain evidence="10">180907_Pwestermani</strain>
    </source>
</reference>
<dbReference type="InterPro" id="IPR038552">
    <property type="entry name" value="Tim21_IMS_sf"/>
</dbReference>
<feature type="transmembrane region" description="Helical" evidence="9">
    <location>
        <begin position="64"/>
        <end position="85"/>
    </location>
</feature>
<gene>
    <name evidence="10" type="ORF">P879_07005</name>
</gene>
<evidence type="ECO:0000256" key="9">
    <source>
        <dbReference type="RuleBase" id="RU367142"/>
    </source>
</evidence>
<comment type="subcellular location">
    <subcellularLocation>
        <location evidence="1 9">Mitochondrion inner membrane</location>
        <topology evidence="1 9">Single-pass membrane protein</topology>
    </subcellularLocation>
</comment>
<name>A0A8T0DQF3_9TREM</name>
<keyword evidence="4 9" id="KW-0999">Mitochondrion inner membrane</keyword>
<keyword evidence="3 9" id="KW-0812">Transmembrane</keyword>
<keyword evidence="11" id="KW-1185">Reference proteome</keyword>
<keyword evidence="7 9" id="KW-0496">Mitochondrion</keyword>
<dbReference type="PANTHER" id="PTHR13032:SF6">
    <property type="entry name" value="MITOCHONDRIAL IMPORT INNER MEMBRANE TRANSLOCASE SUBUNIT TIM21"/>
    <property type="match status" value="1"/>
</dbReference>
<evidence type="ECO:0000256" key="7">
    <source>
        <dbReference type="ARBA" id="ARBA00023128"/>
    </source>
</evidence>
<evidence type="ECO:0000256" key="3">
    <source>
        <dbReference type="ARBA" id="ARBA00022692"/>
    </source>
</evidence>
<dbReference type="EMBL" id="JTDF01002041">
    <property type="protein sequence ID" value="KAF8569248.1"/>
    <property type="molecule type" value="Genomic_DNA"/>
</dbReference>
<comment type="caution">
    <text evidence="10">The sequence shown here is derived from an EMBL/GenBank/DDBJ whole genome shotgun (WGS) entry which is preliminary data.</text>
</comment>
<sequence length="205" mass="23058">MLSFCRRTKIRVSFPFCLRAANFSSSAESSGAKHAKSAIRPSSSTESRLPSTHVVKVKQAVKDVGYTGVIIGGIALTGFIFYAILRELFSKRSPNGVYNEAFKLCKNDIRVQDLLGSNIKAHGETNRRGRRRYTAHQSWYDDKGRLHMAMKFYLQGNLGSGVVYLEVFENDAKEFEYRHLIVESEGGFSKKQVLVRPQESVLDPS</sequence>
<dbReference type="FunFam" id="3.10.450.320:FF:000002">
    <property type="entry name" value="Mitochondrial import inner membrane translocase subunit tim21"/>
    <property type="match status" value="1"/>
</dbReference>
<dbReference type="AlphaFoldDB" id="A0A8T0DQF3"/>
<evidence type="ECO:0000256" key="4">
    <source>
        <dbReference type="ARBA" id="ARBA00022792"/>
    </source>
</evidence>
<evidence type="ECO:0000256" key="8">
    <source>
        <dbReference type="ARBA" id="ARBA00023136"/>
    </source>
</evidence>
<keyword evidence="9" id="KW-0813">Transport</keyword>
<proteinExistence type="inferred from homology"/>
<keyword evidence="5" id="KW-0809">Transit peptide</keyword>
<evidence type="ECO:0000256" key="2">
    <source>
        <dbReference type="ARBA" id="ARBA00010867"/>
    </source>
</evidence>
<dbReference type="OrthoDB" id="436405at2759"/>
<comment type="similarity">
    <text evidence="2 9">Belongs to the TIM21 family.</text>
</comment>
<organism evidence="10 11">
    <name type="scientific">Paragonimus westermani</name>
    <dbReference type="NCBI Taxonomy" id="34504"/>
    <lineage>
        <taxon>Eukaryota</taxon>
        <taxon>Metazoa</taxon>
        <taxon>Spiralia</taxon>
        <taxon>Lophotrochozoa</taxon>
        <taxon>Platyhelminthes</taxon>
        <taxon>Trematoda</taxon>
        <taxon>Digenea</taxon>
        <taxon>Plagiorchiida</taxon>
        <taxon>Troglotremata</taxon>
        <taxon>Troglotrematidae</taxon>
        <taxon>Paragonimus</taxon>
    </lineage>
</organism>
<dbReference type="PANTHER" id="PTHR13032">
    <property type="entry name" value="MITOCHONDRIAL IMPORT INNER MEMBRANE TRANSLOCASE SUBUNIT TIM21"/>
    <property type="match status" value="1"/>
</dbReference>